<comment type="subcellular location">
    <subcellularLocation>
        <location evidence="2">Membrane</location>
    </subcellularLocation>
</comment>
<keyword evidence="11" id="KW-0472">Membrane</keyword>
<dbReference type="PANTHER" id="PTHR24421:SF10">
    <property type="entry name" value="NITRATE_NITRITE SENSOR PROTEIN NARQ"/>
    <property type="match status" value="1"/>
</dbReference>
<evidence type="ECO:0000313" key="13">
    <source>
        <dbReference type="EMBL" id="SBT08489.1"/>
    </source>
</evidence>
<keyword evidence="10" id="KW-0175">Coiled coil</keyword>
<keyword evidence="6" id="KW-0547">Nucleotide-binding</keyword>
<dbReference type="GO" id="GO:0000155">
    <property type="term" value="F:phosphorelay sensor kinase activity"/>
    <property type="evidence" value="ECO:0007669"/>
    <property type="project" value="InterPro"/>
</dbReference>
<evidence type="ECO:0000313" key="14">
    <source>
        <dbReference type="Proteomes" id="UP000199169"/>
    </source>
</evidence>
<evidence type="ECO:0000256" key="4">
    <source>
        <dbReference type="ARBA" id="ARBA00022553"/>
    </source>
</evidence>
<dbReference type="InterPro" id="IPR050482">
    <property type="entry name" value="Sensor_HK_TwoCompSys"/>
</dbReference>
<evidence type="ECO:0000256" key="9">
    <source>
        <dbReference type="ARBA" id="ARBA00023012"/>
    </source>
</evidence>
<dbReference type="EC" id="2.7.13.3" evidence="3"/>
<dbReference type="Gene3D" id="1.20.5.1930">
    <property type="match status" value="1"/>
</dbReference>
<evidence type="ECO:0000256" key="7">
    <source>
        <dbReference type="ARBA" id="ARBA00022777"/>
    </source>
</evidence>
<dbReference type="EMBL" id="FLQX01000135">
    <property type="protein sequence ID" value="SBT08489.1"/>
    <property type="molecule type" value="Genomic_DNA"/>
</dbReference>
<proteinExistence type="predicted"/>
<dbReference type="CDD" id="cd12914">
    <property type="entry name" value="PDC1_DGC_like"/>
    <property type="match status" value="1"/>
</dbReference>
<dbReference type="InterPro" id="IPR011712">
    <property type="entry name" value="Sig_transdc_His_kin_sub3_dim/P"/>
</dbReference>
<name>A0A1A8XTT8_9PROT</name>
<gene>
    <name evidence="13" type="ORF">ACCAA_570081</name>
</gene>
<keyword evidence="9" id="KW-0902">Two-component regulatory system</keyword>
<dbReference type="STRING" id="1860102.ACCAA_570081"/>
<protein>
    <recommendedName>
        <fullName evidence="3">histidine kinase</fullName>
        <ecNumber evidence="3">2.7.13.3</ecNumber>
    </recommendedName>
</protein>
<keyword evidence="8" id="KW-0067">ATP-binding</keyword>
<evidence type="ECO:0000259" key="12">
    <source>
        <dbReference type="PROSITE" id="PS50885"/>
    </source>
</evidence>
<organism evidence="13 14">
    <name type="scientific">Candidatus Accumulibacter aalborgensis</name>
    <dbReference type="NCBI Taxonomy" id="1860102"/>
    <lineage>
        <taxon>Bacteria</taxon>
        <taxon>Pseudomonadati</taxon>
        <taxon>Pseudomonadota</taxon>
        <taxon>Betaproteobacteria</taxon>
        <taxon>Candidatus Accumulibacter</taxon>
    </lineage>
</organism>
<evidence type="ECO:0000256" key="11">
    <source>
        <dbReference type="SAM" id="Phobius"/>
    </source>
</evidence>
<keyword evidence="4" id="KW-0597">Phosphoprotein</keyword>
<evidence type="ECO:0000256" key="6">
    <source>
        <dbReference type="ARBA" id="ARBA00022741"/>
    </source>
</evidence>
<dbReference type="SUPFAM" id="SSF55874">
    <property type="entry name" value="ATPase domain of HSP90 chaperone/DNA topoisomerase II/histidine kinase"/>
    <property type="match status" value="1"/>
</dbReference>
<dbReference type="InterPro" id="IPR036890">
    <property type="entry name" value="HATPase_C_sf"/>
</dbReference>
<reference evidence="14" key="1">
    <citation type="submission" date="2016-06" db="EMBL/GenBank/DDBJ databases">
        <authorList>
            <person name="McIlroy S.J."/>
            <person name="Karst S.M."/>
            <person name="Albertsen M."/>
        </authorList>
    </citation>
    <scope>NUCLEOTIDE SEQUENCE [LARGE SCALE GENOMIC DNA]</scope>
</reference>
<keyword evidence="11" id="KW-1133">Transmembrane helix</keyword>
<dbReference type="Gene3D" id="3.30.450.20">
    <property type="entry name" value="PAS domain"/>
    <property type="match status" value="1"/>
</dbReference>
<accession>A0A1A8XTT8</accession>
<dbReference type="PROSITE" id="PS50885">
    <property type="entry name" value="HAMP"/>
    <property type="match status" value="1"/>
</dbReference>
<dbReference type="Pfam" id="PF02518">
    <property type="entry name" value="HATPase_c"/>
    <property type="match status" value="1"/>
</dbReference>
<feature type="coiled-coil region" evidence="10">
    <location>
        <begin position="344"/>
        <end position="382"/>
    </location>
</feature>
<comment type="catalytic activity">
    <reaction evidence="1">
        <text>ATP + protein L-histidine = ADP + protein N-phospho-L-histidine.</text>
        <dbReference type="EC" id="2.7.13.3"/>
    </reaction>
</comment>
<evidence type="ECO:0000256" key="10">
    <source>
        <dbReference type="SAM" id="Coils"/>
    </source>
</evidence>
<feature type="transmembrane region" description="Helical" evidence="11">
    <location>
        <begin position="284"/>
        <end position="303"/>
    </location>
</feature>
<keyword evidence="5 13" id="KW-0808">Transferase</keyword>
<dbReference type="InterPro" id="IPR003594">
    <property type="entry name" value="HATPase_dom"/>
</dbReference>
<dbReference type="Pfam" id="PF07730">
    <property type="entry name" value="HisKA_3"/>
    <property type="match status" value="1"/>
</dbReference>
<feature type="domain" description="HAMP" evidence="12">
    <location>
        <begin position="304"/>
        <end position="356"/>
    </location>
</feature>
<dbReference type="PANTHER" id="PTHR24421">
    <property type="entry name" value="NITRATE/NITRITE SENSOR PROTEIN NARX-RELATED"/>
    <property type="match status" value="1"/>
</dbReference>
<dbReference type="GO" id="GO:0005524">
    <property type="term" value="F:ATP binding"/>
    <property type="evidence" value="ECO:0007669"/>
    <property type="project" value="UniProtKB-KW"/>
</dbReference>
<dbReference type="Gene3D" id="6.10.340.10">
    <property type="match status" value="1"/>
</dbReference>
<dbReference type="InterPro" id="IPR003660">
    <property type="entry name" value="HAMP_dom"/>
</dbReference>
<evidence type="ECO:0000256" key="8">
    <source>
        <dbReference type="ARBA" id="ARBA00022840"/>
    </source>
</evidence>
<dbReference type="AlphaFoldDB" id="A0A1A8XTT8"/>
<dbReference type="GO" id="GO:0046983">
    <property type="term" value="F:protein dimerization activity"/>
    <property type="evidence" value="ECO:0007669"/>
    <property type="project" value="InterPro"/>
</dbReference>
<dbReference type="GO" id="GO:0016020">
    <property type="term" value="C:membrane"/>
    <property type="evidence" value="ECO:0007669"/>
    <property type="project" value="UniProtKB-SubCell"/>
</dbReference>
<sequence length="593" mass="63727">MRTAGEIVRSDLIDLRGRQLDRTADRLIADLNLNLSLRVRSVQALAVMLGAELRDDNQALLHRMLGNLQQASPEFETIALANPQGRVLVATDSSLEGANVADREWFVFGRQGSKKGEVRLLPMLKQTLSGVAAGISGPFVGLIAAVVDGEGETVGLVGTRLSVLWLLDFAESMQEELRGVAGTQALLLDRDGVVLIGSEGLKGKRLGVPGDTPERAVAAPAGDVVANSAAHPARVERLADGKRYLVAHASPAAGDVLNTLGWRVVVLQPVQYAGQGDRLMQIQITAVLLGLGALAALLGVFLARRVTRDLDAITRSAEAVRRGATQQISVPPGHSEAARLGGALNELLRWLQRERAALQALNAELDQRVIARTREIERLAEQERYAAVVRERLKIARDLHDTLAHSMMAMLSEVRLLKRLWSSHPEAMAEELIRAEKAAHEGLQEARAAIAAMRFNPVRDVGLAAALDDFVGRFSERSGIPVDYTSDASIGAFADERAETLFRIAEEALRNVERHARATRVTVSLDIHPGSDGATLTISDNGLGFDADATYPGHYGLAGLREQATLIGAELTVSSVARQGTTIRVALAKAMDS</sequence>
<dbReference type="Gene3D" id="3.30.565.10">
    <property type="entry name" value="Histidine kinase-like ATPase, C-terminal domain"/>
    <property type="match status" value="1"/>
</dbReference>
<dbReference type="CDD" id="cd16917">
    <property type="entry name" value="HATPase_UhpB-NarQ-NarX-like"/>
    <property type="match status" value="1"/>
</dbReference>
<dbReference type="Proteomes" id="UP000199169">
    <property type="component" value="Unassembled WGS sequence"/>
</dbReference>
<keyword evidence="14" id="KW-1185">Reference proteome</keyword>
<evidence type="ECO:0000256" key="5">
    <source>
        <dbReference type="ARBA" id="ARBA00022679"/>
    </source>
</evidence>
<keyword evidence="7 13" id="KW-0418">Kinase</keyword>
<dbReference type="SMART" id="SM00387">
    <property type="entry name" value="HATPase_c"/>
    <property type="match status" value="1"/>
</dbReference>
<evidence type="ECO:0000256" key="1">
    <source>
        <dbReference type="ARBA" id="ARBA00000085"/>
    </source>
</evidence>
<evidence type="ECO:0000256" key="3">
    <source>
        <dbReference type="ARBA" id="ARBA00012438"/>
    </source>
</evidence>
<keyword evidence="11" id="KW-0812">Transmembrane</keyword>
<evidence type="ECO:0000256" key="2">
    <source>
        <dbReference type="ARBA" id="ARBA00004370"/>
    </source>
</evidence>